<evidence type="ECO:0000313" key="5">
    <source>
        <dbReference type="EMBL" id="KAJ3047713.1"/>
    </source>
</evidence>
<dbReference type="EC" id="3.1.4.12" evidence="2"/>
<proteinExistence type="inferred from homology"/>
<accession>A0AAD5SEL1</accession>
<organism evidence="5 6">
    <name type="scientific">Rhizophlyctis rosea</name>
    <dbReference type="NCBI Taxonomy" id="64517"/>
    <lineage>
        <taxon>Eukaryota</taxon>
        <taxon>Fungi</taxon>
        <taxon>Fungi incertae sedis</taxon>
        <taxon>Chytridiomycota</taxon>
        <taxon>Chytridiomycota incertae sedis</taxon>
        <taxon>Chytridiomycetes</taxon>
        <taxon>Rhizophlyctidales</taxon>
        <taxon>Rhizophlyctidaceae</taxon>
        <taxon>Rhizophlyctis</taxon>
    </lineage>
</organism>
<comment type="similarity">
    <text evidence="1">Belongs to the neutral sphingomyelinase family.</text>
</comment>
<dbReference type="GO" id="GO:0005737">
    <property type="term" value="C:cytoplasm"/>
    <property type="evidence" value="ECO:0007669"/>
    <property type="project" value="TreeGrafter"/>
</dbReference>
<dbReference type="EMBL" id="JADGJD010000912">
    <property type="protein sequence ID" value="KAJ3047713.1"/>
    <property type="molecule type" value="Genomic_DNA"/>
</dbReference>
<evidence type="ECO:0000313" key="6">
    <source>
        <dbReference type="Proteomes" id="UP001212841"/>
    </source>
</evidence>
<dbReference type="InterPro" id="IPR005135">
    <property type="entry name" value="Endo/exonuclease/phosphatase"/>
</dbReference>
<dbReference type="PANTHER" id="PTHR16320">
    <property type="entry name" value="SPHINGOMYELINASE FAMILY MEMBER"/>
    <property type="match status" value="1"/>
</dbReference>
<name>A0AAD5SEL1_9FUNG</name>
<dbReference type="InterPro" id="IPR038772">
    <property type="entry name" value="Sph/SMPD2-like"/>
</dbReference>
<evidence type="ECO:0000256" key="3">
    <source>
        <dbReference type="ARBA" id="ARBA00022801"/>
    </source>
</evidence>
<gene>
    <name evidence="5" type="primary">SMPD2</name>
    <name evidence="5" type="ORF">HK097_011282</name>
</gene>
<dbReference type="Gene3D" id="3.60.10.10">
    <property type="entry name" value="Endonuclease/exonuclease/phosphatase"/>
    <property type="match status" value="1"/>
</dbReference>
<dbReference type="SUPFAM" id="SSF56219">
    <property type="entry name" value="DNase I-like"/>
    <property type="match status" value="1"/>
</dbReference>
<dbReference type="GO" id="GO:0004767">
    <property type="term" value="F:sphingomyelin phosphodiesterase activity"/>
    <property type="evidence" value="ECO:0007669"/>
    <property type="project" value="UniProtKB-EC"/>
</dbReference>
<evidence type="ECO:0000259" key="4">
    <source>
        <dbReference type="Pfam" id="PF03372"/>
    </source>
</evidence>
<dbReference type="InterPro" id="IPR036691">
    <property type="entry name" value="Endo/exonu/phosph_ase_sf"/>
</dbReference>
<sequence>MATDKVRILTLNTFLRPPLIQAPGGDFKEARLSYIITNLLKNYDLIAFQECFGAFTSRRNTLLKAATEKGFTHHSTCPIPPVYQGRVDGGVVVLSRYPIQTTKWFPYPRGVHSDFLADKGLLYTHLQPTPLTNIHIFTTHLQASYHPPGTPNTDESSIQTRLAQIHLIKQHTDSIVKSLSPPYDPKTSTILLVGDLNIDSRSGDEYNLFLSILRGDDTTTQGGKLFIKDVVFDALGEHPITTCSVTKEAGFDSETKCLDYILELVPTSAYAPEETGTAPKTSKFTDTRVDEFKVEGQKWTHASDHKGVMTTLLLSST</sequence>
<keyword evidence="3" id="KW-0378">Hydrolase</keyword>
<dbReference type="Proteomes" id="UP001212841">
    <property type="component" value="Unassembled WGS sequence"/>
</dbReference>
<dbReference type="CDD" id="cd09078">
    <property type="entry name" value="nSMase"/>
    <property type="match status" value="1"/>
</dbReference>
<evidence type="ECO:0000256" key="2">
    <source>
        <dbReference type="ARBA" id="ARBA00012369"/>
    </source>
</evidence>
<dbReference type="InterPro" id="IPR017766">
    <property type="entry name" value="Sphingomyelinase/PLipase_C"/>
</dbReference>
<dbReference type="GO" id="GO:0005576">
    <property type="term" value="C:extracellular region"/>
    <property type="evidence" value="ECO:0007669"/>
    <property type="project" value="InterPro"/>
</dbReference>
<dbReference type="Pfam" id="PF03372">
    <property type="entry name" value="Exo_endo_phos"/>
    <property type="match status" value="1"/>
</dbReference>
<keyword evidence="6" id="KW-1185">Reference proteome</keyword>
<dbReference type="PANTHER" id="PTHR16320:SF1">
    <property type="entry name" value="SPHINGOMYELINASE DDB_G0288017"/>
    <property type="match status" value="1"/>
</dbReference>
<evidence type="ECO:0000256" key="1">
    <source>
        <dbReference type="ARBA" id="ARBA00006335"/>
    </source>
</evidence>
<dbReference type="AlphaFoldDB" id="A0AAD5SEL1"/>
<reference evidence="5" key="1">
    <citation type="submission" date="2020-05" db="EMBL/GenBank/DDBJ databases">
        <title>Phylogenomic resolution of chytrid fungi.</title>
        <authorList>
            <person name="Stajich J.E."/>
            <person name="Amses K."/>
            <person name="Simmons R."/>
            <person name="Seto K."/>
            <person name="Myers J."/>
            <person name="Bonds A."/>
            <person name="Quandt C.A."/>
            <person name="Barry K."/>
            <person name="Liu P."/>
            <person name="Grigoriev I."/>
            <person name="Longcore J.E."/>
            <person name="James T.Y."/>
        </authorList>
    </citation>
    <scope>NUCLEOTIDE SEQUENCE</scope>
    <source>
        <strain evidence="5">JEL0318</strain>
    </source>
</reference>
<feature type="domain" description="Endonuclease/exonuclease/phosphatase" evidence="4">
    <location>
        <begin position="36"/>
        <end position="305"/>
    </location>
</feature>
<comment type="caution">
    <text evidence="5">The sequence shown here is derived from an EMBL/GenBank/DDBJ whole genome shotgun (WGS) entry which is preliminary data.</text>
</comment>
<protein>
    <recommendedName>
        <fullName evidence="2">sphingomyelin phosphodiesterase</fullName>
        <ecNumber evidence="2">3.1.4.12</ecNumber>
    </recommendedName>
</protein>